<dbReference type="InterPro" id="IPR020922">
    <property type="entry name" value="dITP/XTP_pyrophosphatase"/>
</dbReference>
<dbReference type="EMBL" id="WTUW01000001">
    <property type="protein sequence ID" value="MZR29915.1"/>
    <property type="molecule type" value="Genomic_DNA"/>
</dbReference>
<dbReference type="CDD" id="cd00515">
    <property type="entry name" value="HAM1"/>
    <property type="match status" value="1"/>
</dbReference>
<comment type="catalytic activity">
    <reaction evidence="10">
        <text>ITP + H2O = IMP + diphosphate + H(+)</text>
        <dbReference type="Rhea" id="RHEA:29399"/>
        <dbReference type="ChEBI" id="CHEBI:15377"/>
        <dbReference type="ChEBI" id="CHEBI:15378"/>
        <dbReference type="ChEBI" id="CHEBI:33019"/>
        <dbReference type="ChEBI" id="CHEBI:58053"/>
        <dbReference type="ChEBI" id="CHEBI:61402"/>
        <dbReference type="EC" id="3.6.1.66"/>
    </reaction>
</comment>
<protein>
    <recommendedName>
        <fullName evidence="10">dITP/XTP pyrophosphatase</fullName>
        <ecNumber evidence="10">3.6.1.66</ecNumber>
    </recommendedName>
    <alternativeName>
        <fullName evidence="10">Non-canonical purine NTP pyrophosphatase</fullName>
    </alternativeName>
    <alternativeName>
        <fullName evidence="10">Non-standard purine NTP pyrophosphatase</fullName>
    </alternativeName>
    <alternativeName>
        <fullName evidence="10">Nucleoside-triphosphate diphosphatase</fullName>
    </alternativeName>
    <alternativeName>
        <fullName evidence="10">Nucleoside-triphosphate pyrophosphatase</fullName>
        <shortName evidence="10">NTPase</shortName>
    </alternativeName>
</protein>
<feature type="binding site" evidence="10">
    <location>
        <position position="196"/>
    </location>
    <ligand>
        <name>substrate</name>
    </ligand>
</feature>
<evidence type="ECO:0000256" key="4">
    <source>
        <dbReference type="ARBA" id="ARBA00022741"/>
    </source>
</evidence>
<reference evidence="12 13" key="1">
    <citation type="submission" date="2019-12" db="EMBL/GenBank/DDBJ databases">
        <title>Snethiella sp. nov. sp. isolated from sea sand.</title>
        <authorList>
            <person name="Kim J."/>
            <person name="Jeong S.E."/>
            <person name="Jung H.S."/>
            <person name="Jeon C.O."/>
        </authorList>
    </citation>
    <scope>NUCLEOTIDE SEQUENCE [LARGE SCALE GENOMIC DNA]</scope>
    <source>
        <strain evidence="12 13">DP05</strain>
    </source>
</reference>
<feature type="active site" description="Proton acceptor" evidence="10">
    <location>
        <position position="87"/>
    </location>
</feature>
<evidence type="ECO:0000256" key="5">
    <source>
        <dbReference type="ARBA" id="ARBA00022801"/>
    </source>
</evidence>
<evidence type="ECO:0000256" key="2">
    <source>
        <dbReference type="ARBA" id="ARBA00011738"/>
    </source>
</evidence>
<feature type="binding site" evidence="10">
    <location>
        <position position="88"/>
    </location>
    <ligand>
        <name>substrate</name>
    </ligand>
</feature>
<dbReference type="GO" id="GO:0009117">
    <property type="term" value="P:nucleotide metabolic process"/>
    <property type="evidence" value="ECO:0007669"/>
    <property type="project" value="UniProtKB-KW"/>
</dbReference>
<evidence type="ECO:0000256" key="9">
    <source>
        <dbReference type="ARBA" id="ARBA00052017"/>
    </source>
</evidence>
<evidence type="ECO:0000256" key="10">
    <source>
        <dbReference type="HAMAP-Rule" id="MF_01405"/>
    </source>
</evidence>
<organism evidence="12 13">
    <name type="scientific">Sneathiella litorea</name>
    <dbReference type="NCBI Taxonomy" id="2606216"/>
    <lineage>
        <taxon>Bacteria</taxon>
        <taxon>Pseudomonadati</taxon>
        <taxon>Pseudomonadota</taxon>
        <taxon>Alphaproteobacteria</taxon>
        <taxon>Sneathiellales</taxon>
        <taxon>Sneathiellaceae</taxon>
        <taxon>Sneathiella</taxon>
    </lineage>
</organism>
<evidence type="ECO:0000256" key="11">
    <source>
        <dbReference type="RuleBase" id="RU003781"/>
    </source>
</evidence>
<dbReference type="AlphaFoldDB" id="A0A6L8W488"/>
<comment type="subunit">
    <text evidence="2 10">Homodimer.</text>
</comment>
<evidence type="ECO:0000313" key="12">
    <source>
        <dbReference type="EMBL" id="MZR29915.1"/>
    </source>
</evidence>
<comment type="similarity">
    <text evidence="1 10 11">Belongs to the HAM1 NTPase family.</text>
</comment>
<feature type="binding site" evidence="10">
    <location>
        <position position="87"/>
    </location>
    <ligand>
        <name>Mg(2+)</name>
        <dbReference type="ChEBI" id="CHEBI:18420"/>
    </ligand>
</feature>
<dbReference type="GO" id="GO:0017111">
    <property type="term" value="F:ribonucleoside triphosphate phosphatase activity"/>
    <property type="evidence" value="ECO:0007669"/>
    <property type="project" value="InterPro"/>
</dbReference>
<dbReference type="GO" id="GO:0046872">
    <property type="term" value="F:metal ion binding"/>
    <property type="evidence" value="ECO:0007669"/>
    <property type="project" value="UniProtKB-KW"/>
</dbReference>
<dbReference type="EC" id="3.6.1.66" evidence="10"/>
<dbReference type="GO" id="GO:0036220">
    <property type="term" value="F:ITP diphosphatase activity"/>
    <property type="evidence" value="ECO:0007669"/>
    <property type="project" value="UniProtKB-UniRule"/>
</dbReference>
<dbReference type="GO" id="GO:0000166">
    <property type="term" value="F:nucleotide binding"/>
    <property type="evidence" value="ECO:0007669"/>
    <property type="project" value="UniProtKB-KW"/>
</dbReference>
<dbReference type="GO" id="GO:0035870">
    <property type="term" value="F:dITP diphosphatase activity"/>
    <property type="evidence" value="ECO:0007669"/>
    <property type="project" value="UniProtKB-UniRule"/>
</dbReference>
<dbReference type="Gene3D" id="3.90.950.10">
    <property type="match status" value="1"/>
</dbReference>
<comment type="function">
    <text evidence="10">Pyrophosphatase that catalyzes the hydrolysis of nucleoside triphosphates to their monophosphate derivatives, with a high preference for the non-canonical purine nucleotides XTP (xanthosine triphosphate), dITP (deoxyinosine triphosphate) and ITP. Seems to function as a house-cleaning enzyme that removes non-canonical purine nucleotides from the nucleotide pool, thus preventing their incorporation into DNA/RNA and avoiding chromosomal lesions.</text>
</comment>
<evidence type="ECO:0000256" key="8">
    <source>
        <dbReference type="ARBA" id="ARBA00051875"/>
    </source>
</evidence>
<dbReference type="PANTHER" id="PTHR11067:SF9">
    <property type="entry name" value="INOSINE TRIPHOSPHATE PYROPHOSPHATASE"/>
    <property type="match status" value="1"/>
</dbReference>
<dbReference type="GO" id="GO:0005829">
    <property type="term" value="C:cytosol"/>
    <property type="evidence" value="ECO:0007669"/>
    <property type="project" value="TreeGrafter"/>
</dbReference>
<keyword evidence="4 10" id="KW-0547">Nucleotide-binding</keyword>
<dbReference type="GO" id="GO:0009146">
    <property type="term" value="P:purine nucleoside triphosphate catabolic process"/>
    <property type="evidence" value="ECO:0007669"/>
    <property type="project" value="UniProtKB-UniRule"/>
</dbReference>
<dbReference type="FunFam" id="3.90.950.10:FF:000001">
    <property type="entry name" value="dITP/XTP pyrophosphatase"/>
    <property type="match status" value="1"/>
</dbReference>
<evidence type="ECO:0000256" key="1">
    <source>
        <dbReference type="ARBA" id="ARBA00008023"/>
    </source>
</evidence>
<comment type="catalytic activity">
    <reaction evidence="8 10">
        <text>dITP + H2O = dIMP + diphosphate + H(+)</text>
        <dbReference type="Rhea" id="RHEA:28342"/>
        <dbReference type="ChEBI" id="CHEBI:15377"/>
        <dbReference type="ChEBI" id="CHEBI:15378"/>
        <dbReference type="ChEBI" id="CHEBI:33019"/>
        <dbReference type="ChEBI" id="CHEBI:61194"/>
        <dbReference type="ChEBI" id="CHEBI:61382"/>
        <dbReference type="EC" id="3.6.1.66"/>
    </reaction>
</comment>
<feature type="binding site" evidence="10">
    <location>
        <begin position="173"/>
        <end position="176"/>
    </location>
    <ligand>
        <name>substrate</name>
    </ligand>
</feature>
<comment type="catalytic activity">
    <reaction evidence="9 10">
        <text>XTP + H2O = XMP + diphosphate + H(+)</text>
        <dbReference type="Rhea" id="RHEA:28610"/>
        <dbReference type="ChEBI" id="CHEBI:15377"/>
        <dbReference type="ChEBI" id="CHEBI:15378"/>
        <dbReference type="ChEBI" id="CHEBI:33019"/>
        <dbReference type="ChEBI" id="CHEBI:57464"/>
        <dbReference type="ChEBI" id="CHEBI:61314"/>
        <dbReference type="EC" id="3.6.1.66"/>
    </reaction>
</comment>
<proteinExistence type="inferred from homology"/>
<dbReference type="InterPro" id="IPR029001">
    <property type="entry name" value="ITPase-like_fam"/>
</dbReference>
<keyword evidence="3 10" id="KW-0479">Metal-binding</keyword>
<sequence>MRSPATGSRHLSNHRKFDGGKLVVASHNPGKVREIGELLAAFDVEPVSAGELGLPEPVEDGDTFIANAEIKALAAATGANRIALSDDSGFALDALDGAPGIFSARWAGPTKDFSFAMQKVEDELQKRGAMTPERRKAQFICALSLAWPDGHVESFEGRVSGTAVWPPRGDKGFGYDPIFMPDGYQVTFAEMEPEEKHAMSHRADAFRQLINACFNGE</sequence>
<keyword evidence="5 10" id="KW-0378">Hydrolase</keyword>
<keyword evidence="7 10" id="KW-0546">Nucleotide metabolism</keyword>
<keyword evidence="13" id="KW-1185">Reference proteome</keyword>
<feature type="binding site" evidence="10">
    <location>
        <begin position="201"/>
        <end position="202"/>
    </location>
    <ligand>
        <name>substrate</name>
    </ligand>
</feature>
<evidence type="ECO:0000256" key="3">
    <source>
        <dbReference type="ARBA" id="ARBA00022723"/>
    </source>
</evidence>
<comment type="caution">
    <text evidence="10">Lacks conserved residue(s) required for the propagation of feature annotation.</text>
</comment>
<comment type="cofactor">
    <cofactor evidence="10">
        <name>Mg(2+)</name>
        <dbReference type="ChEBI" id="CHEBI:18420"/>
    </cofactor>
    <text evidence="10">Binds 1 Mg(2+) ion per subunit.</text>
</comment>
<dbReference type="NCBIfam" id="TIGR00042">
    <property type="entry name" value="RdgB/HAM1 family non-canonical purine NTP pyrophosphatase"/>
    <property type="match status" value="1"/>
</dbReference>
<dbReference type="Pfam" id="PF01725">
    <property type="entry name" value="Ham1p_like"/>
    <property type="match status" value="1"/>
</dbReference>
<name>A0A6L8W488_9PROT</name>
<dbReference type="GO" id="GO:0036222">
    <property type="term" value="F:XTP diphosphatase activity"/>
    <property type="evidence" value="ECO:0007669"/>
    <property type="project" value="UniProtKB-UniRule"/>
</dbReference>
<feature type="binding site" evidence="10">
    <location>
        <begin position="26"/>
        <end position="31"/>
    </location>
    <ligand>
        <name>substrate</name>
    </ligand>
</feature>
<evidence type="ECO:0000313" key="13">
    <source>
        <dbReference type="Proteomes" id="UP000476030"/>
    </source>
</evidence>
<keyword evidence="6 10" id="KW-0460">Magnesium</keyword>
<comment type="caution">
    <text evidence="12">The sequence shown here is derived from an EMBL/GenBank/DDBJ whole genome shotgun (WGS) entry which is preliminary data.</text>
</comment>
<evidence type="ECO:0000256" key="7">
    <source>
        <dbReference type="ARBA" id="ARBA00023080"/>
    </source>
</evidence>
<gene>
    <name evidence="12" type="primary">rdgB</name>
    <name evidence="12" type="ORF">GQE98_04615</name>
</gene>
<dbReference type="SUPFAM" id="SSF52972">
    <property type="entry name" value="ITPase-like"/>
    <property type="match status" value="1"/>
</dbReference>
<accession>A0A6L8W488</accession>
<evidence type="ECO:0000256" key="6">
    <source>
        <dbReference type="ARBA" id="ARBA00022842"/>
    </source>
</evidence>
<dbReference type="HAMAP" id="MF_01405">
    <property type="entry name" value="Non_canon_purine_NTPase"/>
    <property type="match status" value="1"/>
</dbReference>
<dbReference type="InterPro" id="IPR002637">
    <property type="entry name" value="RdgB/HAM1"/>
</dbReference>
<dbReference type="PANTHER" id="PTHR11067">
    <property type="entry name" value="INOSINE TRIPHOSPHATE PYROPHOSPHATASE/HAM1 PROTEIN"/>
    <property type="match status" value="1"/>
</dbReference>
<dbReference type="Proteomes" id="UP000476030">
    <property type="component" value="Unassembled WGS sequence"/>
</dbReference>